<accession>A0A268P3W7</accession>
<feature type="transmembrane region" description="Helical" evidence="6">
    <location>
        <begin position="360"/>
        <end position="379"/>
    </location>
</feature>
<dbReference type="InterPro" id="IPR025405">
    <property type="entry name" value="DUF4131"/>
</dbReference>
<evidence type="ECO:0000256" key="3">
    <source>
        <dbReference type="ARBA" id="ARBA00022692"/>
    </source>
</evidence>
<dbReference type="InterPro" id="IPR001279">
    <property type="entry name" value="Metallo-B-lactamas"/>
</dbReference>
<protein>
    <submittedName>
        <fullName evidence="8">DNA internalization-related competence protein ComEC/Rec2</fullName>
    </submittedName>
</protein>
<dbReference type="GO" id="GO:0030420">
    <property type="term" value="P:establishment of competence for transformation"/>
    <property type="evidence" value="ECO:0007669"/>
    <property type="project" value="InterPro"/>
</dbReference>
<dbReference type="PANTHER" id="PTHR30619:SF1">
    <property type="entry name" value="RECOMBINATION PROTEIN 2"/>
    <property type="match status" value="1"/>
</dbReference>
<reference evidence="8 9" key="1">
    <citation type="submission" date="2017-07" db="EMBL/GenBank/DDBJ databases">
        <title>Isolation and whole genome analysis of endospore-forming bacteria from heroin.</title>
        <authorList>
            <person name="Kalinowski J."/>
            <person name="Ahrens B."/>
            <person name="Al-Dilaimi A."/>
            <person name="Winkler A."/>
            <person name="Wibberg D."/>
            <person name="Schleenbecker U."/>
            <person name="Ruckert C."/>
            <person name="Wolfel R."/>
            <person name="Grass G."/>
        </authorList>
    </citation>
    <scope>NUCLEOTIDE SEQUENCE [LARGE SCALE GENOMIC DNA]</scope>
    <source>
        <strain evidence="8 9">7539</strain>
    </source>
</reference>
<feature type="transmembrane region" description="Helical" evidence="6">
    <location>
        <begin position="327"/>
        <end position="348"/>
    </location>
</feature>
<evidence type="ECO:0000256" key="1">
    <source>
        <dbReference type="ARBA" id="ARBA00004651"/>
    </source>
</evidence>
<gene>
    <name evidence="8" type="ORF">CHH72_00820</name>
</gene>
<evidence type="ECO:0000256" key="5">
    <source>
        <dbReference type="ARBA" id="ARBA00023136"/>
    </source>
</evidence>
<sequence length="768" mass="85043">MNRLCISLLTASAAVVFVLSSHVGVAVALFIGAIALLPAAWRSGWLAAVTAFVLPLLLFASVATGHKKSNVSMLSGEETAFIVVVKETPRLDGNRFRVVVETTAGERLQLASRLQSESEQRLGKLLPGDHCRVNGKLSESAPPRNRYAFDYSRYLYEQRIHWLLEAESGSFVCKRPDGLSLLTHLQAFRAQLLHEAAAAFPEEAGGIVLALTLGERFYVEEDVIEAYSTLGIIHLLAISGLHVGLVTGAAFFICIRIGLTRERAALFMLILLPIFAILAGAAPPVVRASAMAFVFFLFALRKWRIHPLFGFATIYFLYLLLDPYKLFQLGFQLSFLVSFALIFAAKTIQTANGGYLRQMCTVTTIAQFAGLPLIFFHFYEWSPFSLLLNLVYIPLVSFIVLPFSFLSLIAFVWLPEQVNLFIGLLESLLTFVHPTLLKLSESTFQLVLGKPPVWLVVAMYGALAFAFVHWQEQKWPLPIAFLPFVACLIVGAVAPYVQSKAAVTMIDVGQGDSFLIELPYRKGIYMIDTGGVAVYGEEEDWQQRKNTFDPGSDVIAPFLKAKGISKIDMLVLTHGDYDHIGGATGLLNEINVEQVIYPKGPVEKETEIELLENIHASPTNLHFTRANEVLAENWYVLHPPEGEHFTGNDGSIVIFAEIEGVTFLFTGDLEETGEQRLMRSYPGIQADVLKVGHHGSLSSTTEPFISQVAPRYAFISAGPQNRFGHPHPEVVERLERANMIVWRTDVHGMVELTLSNGEIEAVETMLKP</sequence>
<dbReference type="Pfam" id="PF00753">
    <property type="entry name" value="Lactamase_B"/>
    <property type="match status" value="1"/>
</dbReference>
<feature type="transmembrane region" description="Helical" evidence="6">
    <location>
        <begin position="452"/>
        <end position="470"/>
    </location>
</feature>
<feature type="transmembrane region" description="Helical" evidence="6">
    <location>
        <begin position="235"/>
        <end position="259"/>
    </location>
</feature>
<dbReference type="NCBIfam" id="TIGR00360">
    <property type="entry name" value="ComEC_N-term"/>
    <property type="match status" value="1"/>
</dbReference>
<dbReference type="AlphaFoldDB" id="A0A268P3W7"/>
<dbReference type="InterPro" id="IPR052159">
    <property type="entry name" value="Competence_DNA_uptake"/>
</dbReference>
<feature type="transmembrane region" description="Helical" evidence="6">
    <location>
        <begin position="420"/>
        <end position="440"/>
    </location>
</feature>
<organism evidence="8 9">
    <name type="scientific">Shouchella clausii</name>
    <name type="common">Alkalihalobacillus clausii</name>
    <dbReference type="NCBI Taxonomy" id="79880"/>
    <lineage>
        <taxon>Bacteria</taxon>
        <taxon>Bacillati</taxon>
        <taxon>Bacillota</taxon>
        <taxon>Bacilli</taxon>
        <taxon>Bacillales</taxon>
        <taxon>Bacillaceae</taxon>
        <taxon>Shouchella</taxon>
    </lineage>
</organism>
<feature type="transmembrane region" description="Helical" evidence="6">
    <location>
        <begin position="477"/>
        <end position="497"/>
    </location>
</feature>
<evidence type="ECO:0000256" key="6">
    <source>
        <dbReference type="SAM" id="Phobius"/>
    </source>
</evidence>
<evidence type="ECO:0000256" key="4">
    <source>
        <dbReference type="ARBA" id="ARBA00022989"/>
    </source>
</evidence>
<dbReference type="CDD" id="cd07731">
    <property type="entry name" value="ComA-like_MBL-fold"/>
    <property type="match status" value="1"/>
</dbReference>
<dbReference type="PANTHER" id="PTHR30619">
    <property type="entry name" value="DNA INTERNALIZATION/COMPETENCE PROTEIN COMEC/REC2"/>
    <property type="match status" value="1"/>
</dbReference>
<dbReference type="NCBIfam" id="TIGR00361">
    <property type="entry name" value="ComEC_Rec2"/>
    <property type="match status" value="1"/>
</dbReference>
<feature type="transmembrane region" description="Helical" evidence="6">
    <location>
        <begin position="265"/>
        <end position="298"/>
    </location>
</feature>
<evidence type="ECO:0000313" key="8">
    <source>
        <dbReference type="EMBL" id="PAE90464.1"/>
    </source>
</evidence>
<dbReference type="InterPro" id="IPR004797">
    <property type="entry name" value="Competence_ComEC/Rec2"/>
</dbReference>
<evidence type="ECO:0000256" key="2">
    <source>
        <dbReference type="ARBA" id="ARBA00022475"/>
    </source>
</evidence>
<dbReference type="EMBL" id="NPCC01000004">
    <property type="protein sequence ID" value="PAE90464.1"/>
    <property type="molecule type" value="Genomic_DNA"/>
</dbReference>
<feature type="transmembrane region" description="Helical" evidence="6">
    <location>
        <begin position="44"/>
        <end position="63"/>
    </location>
</feature>
<evidence type="ECO:0000313" key="9">
    <source>
        <dbReference type="Proteomes" id="UP000216207"/>
    </source>
</evidence>
<feature type="transmembrane region" description="Helical" evidence="6">
    <location>
        <begin position="391"/>
        <end position="413"/>
    </location>
</feature>
<feature type="domain" description="Metallo-beta-lactamase" evidence="7">
    <location>
        <begin position="510"/>
        <end position="718"/>
    </location>
</feature>
<dbReference type="InterPro" id="IPR036866">
    <property type="entry name" value="RibonucZ/Hydroxyglut_hydro"/>
</dbReference>
<dbReference type="Pfam" id="PF03772">
    <property type="entry name" value="Competence"/>
    <property type="match status" value="1"/>
</dbReference>
<comment type="caution">
    <text evidence="8">The sequence shown here is derived from an EMBL/GenBank/DDBJ whole genome shotgun (WGS) entry which is preliminary data.</text>
</comment>
<dbReference type="Proteomes" id="UP000216207">
    <property type="component" value="Unassembled WGS sequence"/>
</dbReference>
<dbReference type="SUPFAM" id="SSF56281">
    <property type="entry name" value="Metallo-hydrolase/oxidoreductase"/>
    <property type="match status" value="1"/>
</dbReference>
<comment type="subcellular location">
    <subcellularLocation>
        <location evidence="1">Cell membrane</location>
        <topology evidence="1">Multi-pass membrane protein</topology>
    </subcellularLocation>
</comment>
<dbReference type="InterPro" id="IPR035681">
    <property type="entry name" value="ComA-like_MBL"/>
</dbReference>
<feature type="transmembrane region" description="Helical" evidence="6">
    <location>
        <begin position="305"/>
        <end position="321"/>
    </location>
</feature>
<keyword evidence="4 6" id="KW-1133">Transmembrane helix</keyword>
<dbReference type="RefSeq" id="WP_095326035.1">
    <property type="nucleotide sequence ID" value="NZ_NPCC01000004.1"/>
</dbReference>
<keyword evidence="5 6" id="KW-0472">Membrane</keyword>
<dbReference type="Gene3D" id="3.60.15.10">
    <property type="entry name" value="Ribonuclease Z/Hydroxyacylglutathione hydrolase-like"/>
    <property type="match status" value="1"/>
</dbReference>
<dbReference type="Pfam" id="PF13567">
    <property type="entry name" value="DUF4131"/>
    <property type="match status" value="1"/>
</dbReference>
<keyword evidence="3 6" id="KW-0812">Transmembrane</keyword>
<dbReference type="SMART" id="SM00849">
    <property type="entry name" value="Lactamase_B"/>
    <property type="match status" value="1"/>
</dbReference>
<dbReference type="InterPro" id="IPR004477">
    <property type="entry name" value="ComEC_N"/>
</dbReference>
<name>A0A268P3W7_SHOCL</name>
<keyword evidence="2" id="KW-1003">Cell membrane</keyword>
<proteinExistence type="predicted"/>
<dbReference type="GO" id="GO:0005886">
    <property type="term" value="C:plasma membrane"/>
    <property type="evidence" value="ECO:0007669"/>
    <property type="project" value="UniProtKB-SubCell"/>
</dbReference>
<evidence type="ECO:0000259" key="7">
    <source>
        <dbReference type="SMART" id="SM00849"/>
    </source>
</evidence>